<sequence length="129" mass="14498">MFTDMKTSQDTMQGFYASHPELADGPILVVQVLTTGYWPIQTSITYHLPSRSSVHIILELIPVGDWPGKQTWGQTDIKATFGKGPKHELNVSTYKMCVLMLFNNAYRLSNMETEQVTGIPASDMIAFNR</sequence>
<dbReference type="PANTHER" id="PTHR11932">
    <property type="entry name" value="CULLIN"/>
    <property type="match status" value="1"/>
</dbReference>
<dbReference type="SUPFAM" id="SSF75632">
    <property type="entry name" value="Cullin homology domain"/>
    <property type="match status" value="1"/>
</dbReference>
<comment type="similarity">
    <text evidence="1">Belongs to the cullin family.</text>
</comment>
<keyword evidence="4" id="KW-1185">Reference proteome</keyword>
<dbReference type="Pfam" id="PF26557">
    <property type="entry name" value="Cullin_AB"/>
    <property type="match status" value="1"/>
</dbReference>
<dbReference type="Gene3D" id="3.30.230.130">
    <property type="entry name" value="Cullin, Chain C, Domain 2"/>
    <property type="match status" value="1"/>
</dbReference>
<feature type="domain" description="Cullin family profile" evidence="2">
    <location>
        <begin position="1"/>
        <end position="129"/>
    </location>
</feature>
<organism evidence="3 4">
    <name type="scientific">Hibiscus sabdariffa</name>
    <name type="common">roselle</name>
    <dbReference type="NCBI Taxonomy" id="183260"/>
    <lineage>
        <taxon>Eukaryota</taxon>
        <taxon>Viridiplantae</taxon>
        <taxon>Streptophyta</taxon>
        <taxon>Embryophyta</taxon>
        <taxon>Tracheophyta</taxon>
        <taxon>Spermatophyta</taxon>
        <taxon>Magnoliopsida</taxon>
        <taxon>eudicotyledons</taxon>
        <taxon>Gunneridae</taxon>
        <taxon>Pentapetalae</taxon>
        <taxon>rosids</taxon>
        <taxon>malvids</taxon>
        <taxon>Malvales</taxon>
        <taxon>Malvaceae</taxon>
        <taxon>Malvoideae</taxon>
        <taxon>Hibiscus</taxon>
    </lineage>
</organism>
<evidence type="ECO:0000313" key="3">
    <source>
        <dbReference type="EMBL" id="KAK8986790.1"/>
    </source>
</evidence>
<dbReference type="InterPro" id="IPR045093">
    <property type="entry name" value="Cullin"/>
</dbReference>
<gene>
    <name evidence="3" type="ORF">V6N11_010334</name>
</gene>
<dbReference type="InterPro" id="IPR059120">
    <property type="entry name" value="Cullin-like_AB"/>
</dbReference>
<reference evidence="3 4" key="1">
    <citation type="journal article" date="2024" name="G3 (Bethesda)">
        <title>Genome assembly of Hibiscus sabdariffa L. provides insights into metabolisms of medicinal natural products.</title>
        <authorList>
            <person name="Kim T."/>
        </authorList>
    </citation>
    <scope>NUCLEOTIDE SEQUENCE [LARGE SCALE GENOMIC DNA]</scope>
    <source>
        <strain evidence="3">TK-2024</strain>
        <tissue evidence="3">Old leaves</tissue>
    </source>
</reference>
<evidence type="ECO:0000256" key="1">
    <source>
        <dbReference type="PROSITE-ProRule" id="PRU00330"/>
    </source>
</evidence>
<dbReference type="EMBL" id="JBBPBN010000063">
    <property type="protein sequence ID" value="KAK8986790.1"/>
    <property type="molecule type" value="Genomic_DNA"/>
</dbReference>
<comment type="caution">
    <text evidence="3">The sequence shown here is derived from an EMBL/GenBank/DDBJ whole genome shotgun (WGS) entry which is preliminary data.</text>
</comment>
<evidence type="ECO:0000259" key="2">
    <source>
        <dbReference type="PROSITE" id="PS50069"/>
    </source>
</evidence>
<dbReference type="Proteomes" id="UP001396334">
    <property type="component" value="Unassembled WGS sequence"/>
</dbReference>
<dbReference type="InterPro" id="IPR016158">
    <property type="entry name" value="Cullin_homology"/>
</dbReference>
<proteinExistence type="inferred from homology"/>
<protein>
    <recommendedName>
        <fullName evidence="2">Cullin family profile domain-containing protein</fullName>
    </recommendedName>
</protein>
<accession>A0ABR2PF37</accession>
<name>A0ABR2PF37_9ROSI</name>
<dbReference type="PROSITE" id="PS50069">
    <property type="entry name" value="CULLIN_2"/>
    <property type="match status" value="1"/>
</dbReference>
<dbReference type="InterPro" id="IPR036317">
    <property type="entry name" value="Cullin_homology_sf"/>
</dbReference>
<evidence type="ECO:0000313" key="4">
    <source>
        <dbReference type="Proteomes" id="UP001396334"/>
    </source>
</evidence>